<reference evidence="3 4" key="1">
    <citation type="submission" date="2012-02" db="EMBL/GenBank/DDBJ databases">
        <title>Whole genome shotgun sequence of Escherichia hermannii NBRC 105704.</title>
        <authorList>
            <person name="Yoshida I."/>
            <person name="Hosoyama A."/>
            <person name="Tsuchikane K."/>
            <person name="Katsumata H."/>
            <person name="Yamazaki S."/>
            <person name="Fujita N."/>
        </authorList>
    </citation>
    <scope>NUCLEOTIDE SEQUENCE [LARGE SCALE GENOMIC DNA]</scope>
    <source>
        <strain evidence="3 4">NBRC 105704</strain>
    </source>
</reference>
<dbReference type="InterPro" id="IPR025611">
    <property type="entry name" value="YobH"/>
</dbReference>
<evidence type="ECO:0000313" key="4">
    <source>
        <dbReference type="Proteomes" id="UP000010297"/>
    </source>
</evidence>
<dbReference type="EMBL" id="BAFF01000001">
    <property type="protein sequence ID" value="GAB50311.1"/>
    <property type="molecule type" value="Genomic_DNA"/>
</dbReference>
<evidence type="ECO:0000256" key="2">
    <source>
        <dbReference type="ARBA" id="ARBA00022729"/>
    </source>
</evidence>
<keyword evidence="4" id="KW-1185">Reference proteome</keyword>
<dbReference type="GeneID" id="92828947"/>
<comment type="caution">
    <text evidence="3">The sequence shown here is derived from an EMBL/GenBank/DDBJ whole genome shotgun (WGS) entry which is preliminary data.</text>
</comment>
<evidence type="ECO:0000313" key="3">
    <source>
        <dbReference type="EMBL" id="GAB50311.1"/>
    </source>
</evidence>
<sequence>MRWIFRLIALAALVWLALLFSGYGILTGSHTNVAGLGIQCSYLTARQIVTVQFIHSESGLIGISQCPVLRKSETVIDN</sequence>
<dbReference type="Pfam" id="PF13996">
    <property type="entry name" value="YobH"/>
    <property type="match status" value="1"/>
</dbReference>
<protein>
    <recommendedName>
        <fullName evidence="1">Uncharacterized protein YobH</fullName>
    </recommendedName>
</protein>
<dbReference type="Proteomes" id="UP000010297">
    <property type="component" value="Unassembled WGS sequence"/>
</dbReference>
<dbReference type="AlphaFoldDB" id="H5UWN0"/>
<accession>H5UWN0</accession>
<evidence type="ECO:0000256" key="1">
    <source>
        <dbReference type="ARBA" id="ARBA00019316"/>
    </source>
</evidence>
<organism evidence="3 4">
    <name type="scientific">Atlantibacter hermannii NBRC 105704</name>
    <dbReference type="NCBI Taxonomy" id="1115512"/>
    <lineage>
        <taxon>Bacteria</taxon>
        <taxon>Pseudomonadati</taxon>
        <taxon>Pseudomonadota</taxon>
        <taxon>Gammaproteobacteria</taxon>
        <taxon>Enterobacterales</taxon>
        <taxon>Enterobacteriaceae</taxon>
        <taxon>Atlantibacter</taxon>
    </lineage>
</organism>
<keyword evidence="2" id="KW-0732">Signal</keyword>
<dbReference type="RefSeq" id="WP_002462861.1">
    <property type="nucleotide sequence ID" value="NZ_BAFF01000001.1"/>
</dbReference>
<gene>
    <name evidence="3" type="primary">yobH</name>
    <name evidence="3" type="ORF">EH105704_01_03190</name>
</gene>
<name>H5UWN0_ATLHE</name>
<proteinExistence type="predicted"/>
<dbReference type="eggNOG" id="ENOG5032T57">
    <property type="taxonomic scope" value="Bacteria"/>
</dbReference>